<sequence length="52" mass="6290">MDKIERLNEAVKWIIFEGLAKNHTDLAQKLGYKKSSFSQISQWQSEYQYKFY</sequence>
<dbReference type="RefSeq" id="WP_002985208.1">
    <property type="nucleotide sequence ID" value="NZ_CP068108.1"/>
</dbReference>
<evidence type="ECO:0000313" key="1">
    <source>
        <dbReference type="EMBL" id="QQU01928.1"/>
    </source>
</evidence>
<protein>
    <submittedName>
        <fullName evidence="1">Uncharacterized protein</fullName>
    </submittedName>
</protein>
<reference evidence="1 2" key="1">
    <citation type="submission" date="2021-01" db="EMBL/GenBank/DDBJ databases">
        <title>FDA dAtabase for Regulatory Grade micrObial Sequences (FDA-ARGOS): Supporting development and validation of Infectious Disease Dx tests.</title>
        <authorList>
            <person name="Sproer C."/>
            <person name="Gronow S."/>
            <person name="Severitt S."/>
            <person name="Schroder I."/>
            <person name="Tallon L."/>
            <person name="Sadzewicz L."/>
            <person name="Zhao X."/>
            <person name="Boylan J."/>
            <person name="Ott S."/>
            <person name="Bowen H."/>
            <person name="Vavikolanu K."/>
            <person name="Mehta A."/>
            <person name="Aluvathingal J."/>
            <person name="Nadendla S."/>
            <person name="Lowell S."/>
            <person name="Myers T."/>
            <person name="Yan Y."/>
            <person name="Sichtig H."/>
        </authorList>
    </citation>
    <scope>NUCLEOTIDE SEQUENCE [LARGE SCALE GENOMIC DNA]</scope>
    <source>
        <strain evidence="1 2">FDAARGOS_1131</strain>
    </source>
</reference>
<dbReference type="GeneID" id="93527862"/>
<name>A0A9Q6Z425_MYROD</name>
<evidence type="ECO:0000313" key="2">
    <source>
        <dbReference type="Proteomes" id="UP000596202"/>
    </source>
</evidence>
<accession>A0A9Q6Z425</accession>
<dbReference type="AlphaFoldDB" id="A0A9Q6Z425"/>
<gene>
    <name evidence="1" type="ORF">I6I88_09360</name>
</gene>
<dbReference type="Proteomes" id="UP000596202">
    <property type="component" value="Chromosome"/>
</dbReference>
<dbReference type="EMBL" id="CP068108">
    <property type="protein sequence ID" value="QQU01928.1"/>
    <property type="molecule type" value="Genomic_DNA"/>
</dbReference>
<organism evidence="1 2">
    <name type="scientific">Myroides odoratus</name>
    <name type="common">Flavobacterium odoratum</name>
    <dbReference type="NCBI Taxonomy" id="256"/>
    <lineage>
        <taxon>Bacteria</taxon>
        <taxon>Pseudomonadati</taxon>
        <taxon>Bacteroidota</taxon>
        <taxon>Flavobacteriia</taxon>
        <taxon>Flavobacteriales</taxon>
        <taxon>Flavobacteriaceae</taxon>
        <taxon>Myroides</taxon>
    </lineage>
</organism>
<proteinExistence type="predicted"/>